<dbReference type="InterPro" id="IPR050466">
    <property type="entry name" value="Carboxylest/Gibb_receptor"/>
</dbReference>
<evidence type="ECO:0000313" key="4">
    <source>
        <dbReference type="Proteomes" id="UP000231279"/>
    </source>
</evidence>
<comment type="caution">
    <text evidence="3">The sequence shown here is derived from an EMBL/GenBank/DDBJ whole genome shotgun (WGS) entry which is preliminary data.</text>
</comment>
<dbReference type="Proteomes" id="UP000231279">
    <property type="component" value="Unassembled WGS sequence"/>
</dbReference>
<dbReference type="EMBL" id="NKXS01001281">
    <property type="protein sequence ID" value="PIN19427.1"/>
    <property type="molecule type" value="Genomic_DNA"/>
</dbReference>
<protein>
    <submittedName>
        <fullName evidence="3">Arylacetamide deacetylase</fullName>
        <ecNumber evidence="3">3.1.1.1</ecNumber>
    </submittedName>
</protein>
<evidence type="ECO:0000256" key="1">
    <source>
        <dbReference type="ARBA" id="ARBA00010515"/>
    </source>
</evidence>
<dbReference type="SUPFAM" id="SSF53474">
    <property type="entry name" value="alpha/beta-Hydrolases"/>
    <property type="match status" value="1"/>
</dbReference>
<evidence type="ECO:0000259" key="2">
    <source>
        <dbReference type="Pfam" id="PF07859"/>
    </source>
</evidence>
<keyword evidence="4" id="KW-1185">Reference proteome</keyword>
<comment type="similarity">
    <text evidence="1">Belongs to the 'GDXG' lipolytic enzyme family.</text>
</comment>
<dbReference type="Gene3D" id="3.40.50.1820">
    <property type="entry name" value="alpha/beta hydrolase"/>
    <property type="match status" value="1"/>
</dbReference>
<proteinExistence type="inferred from homology"/>
<keyword evidence="3" id="KW-0378">Hydrolase</keyword>
<dbReference type="PANTHER" id="PTHR23024:SF24">
    <property type="entry name" value="ALPHA_BETA HYDROLASE FOLD-3 DOMAIN-CONTAINING PROTEIN"/>
    <property type="match status" value="1"/>
</dbReference>
<evidence type="ECO:0000313" key="3">
    <source>
        <dbReference type="EMBL" id="PIN19427.1"/>
    </source>
</evidence>
<gene>
    <name evidence="3" type="ORF">CDL12_07888</name>
</gene>
<feature type="domain" description="Alpha/beta hydrolase fold-3" evidence="2">
    <location>
        <begin position="96"/>
        <end position="320"/>
    </location>
</feature>
<dbReference type="GO" id="GO:0106435">
    <property type="term" value="F:carboxylesterase activity"/>
    <property type="evidence" value="ECO:0007669"/>
    <property type="project" value="UniProtKB-EC"/>
</dbReference>
<dbReference type="AlphaFoldDB" id="A0A2G9HPH6"/>
<dbReference type="OrthoDB" id="408631at2759"/>
<reference evidence="4" key="1">
    <citation type="journal article" date="2018" name="Gigascience">
        <title>Genome assembly of the Pink Ipe (Handroanthus impetiginosus, Bignoniaceae), a highly valued, ecologically keystone Neotropical timber forest tree.</title>
        <authorList>
            <person name="Silva-Junior O.B."/>
            <person name="Grattapaglia D."/>
            <person name="Novaes E."/>
            <person name="Collevatti R.G."/>
        </authorList>
    </citation>
    <scope>NUCLEOTIDE SEQUENCE [LARGE SCALE GENOMIC DNA]</scope>
    <source>
        <strain evidence="4">cv. UFG-1</strain>
    </source>
</reference>
<dbReference type="Pfam" id="PF07859">
    <property type="entry name" value="Abhydrolase_3"/>
    <property type="match status" value="1"/>
</dbReference>
<dbReference type="EC" id="3.1.1.1" evidence="3"/>
<sequence length="346" mass="38857">MAENENIRSQPELPIKTRFKLHILALARNFYIRRDGTINRRILSFIDVKASARATRFINTTRVSTSDISVDLSRTLWFRLFVPKNGIDSDKLLPLIVYFHGGGFTNYGPDSKSFDNLCSHLAAKVPAVVVSVNYRLAPEHKYPSQYDDGFDALKFIDAQKDGVLPANTNFKNCFVGGDSAGGNIAHHVTVRALENSNQFEKIRITGILLLQPFFGGEERTESELRLINAPMIDVKRTDLMWRNFLPTDADRNHPAANVFGGGVNSEAAAALKNLDFPSTLVIMGGNDPLHDWQRRYVGGLKNCEKQVELIEYPNAFHGFYAFPEVPEFGLLIDNVKNFIQKQAHSN</sequence>
<dbReference type="STRING" id="429701.A0A2G9HPH6"/>
<dbReference type="InterPro" id="IPR029058">
    <property type="entry name" value="AB_hydrolase_fold"/>
</dbReference>
<dbReference type="PANTHER" id="PTHR23024">
    <property type="entry name" value="ARYLACETAMIDE DEACETYLASE"/>
    <property type="match status" value="1"/>
</dbReference>
<name>A0A2G9HPH6_9LAMI</name>
<organism evidence="3 4">
    <name type="scientific">Handroanthus impetiginosus</name>
    <dbReference type="NCBI Taxonomy" id="429701"/>
    <lineage>
        <taxon>Eukaryota</taxon>
        <taxon>Viridiplantae</taxon>
        <taxon>Streptophyta</taxon>
        <taxon>Embryophyta</taxon>
        <taxon>Tracheophyta</taxon>
        <taxon>Spermatophyta</taxon>
        <taxon>Magnoliopsida</taxon>
        <taxon>eudicotyledons</taxon>
        <taxon>Gunneridae</taxon>
        <taxon>Pentapetalae</taxon>
        <taxon>asterids</taxon>
        <taxon>lamiids</taxon>
        <taxon>Lamiales</taxon>
        <taxon>Bignoniaceae</taxon>
        <taxon>Crescentiina</taxon>
        <taxon>Tabebuia alliance</taxon>
        <taxon>Handroanthus</taxon>
    </lineage>
</organism>
<accession>A0A2G9HPH6</accession>
<dbReference type="InterPro" id="IPR013094">
    <property type="entry name" value="AB_hydrolase_3"/>
</dbReference>